<dbReference type="SMART" id="SM00399">
    <property type="entry name" value="ZnF_C4"/>
    <property type="match status" value="1"/>
</dbReference>
<keyword evidence="8" id="KW-0539">Nucleus</keyword>
<evidence type="ECO:0000256" key="6">
    <source>
        <dbReference type="ARBA" id="ARBA00023163"/>
    </source>
</evidence>
<dbReference type="PRINTS" id="PR00047">
    <property type="entry name" value="STROIDFINGER"/>
</dbReference>
<dbReference type="SUPFAM" id="SSF48508">
    <property type="entry name" value="Nuclear receptor ligand-binding domain"/>
    <property type="match status" value="1"/>
</dbReference>
<dbReference type="EMBL" id="JAHRIO010000296">
    <property type="protein sequence ID" value="MEQ2157868.1"/>
    <property type="molecule type" value="Genomic_DNA"/>
</dbReference>
<dbReference type="Proteomes" id="UP001476798">
    <property type="component" value="Unassembled WGS sequence"/>
</dbReference>
<evidence type="ECO:0000256" key="5">
    <source>
        <dbReference type="ARBA" id="ARBA00023125"/>
    </source>
</evidence>
<evidence type="ECO:0000259" key="10">
    <source>
        <dbReference type="PROSITE" id="PS51030"/>
    </source>
</evidence>
<gene>
    <name evidence="12" type="ORF">GOODEAATRI_006269</name>
</gene>
<evidence type="ECO:0000256" key="1">
    <source>
        <dbReference type="ARBA" id="ARBA00022723"/>
    </source>
</evidence>
<dbReference type="Gene3D" id="1.10.565.10">
    <property type="entry name" value="Retinoid X Receptor"/>
    <property type="match status" value="1"/>
</dbReference>
<sequence>MSSRERRSDVYIKAEPSSPEGGGGGRTSPGGASSDSSHSGGGGNRGDGAKRYSPPLYTPALRCHFKEEGGDGADEGSTGNGAGRCKYALSTLPKRLCLVCGDVASGYHYGVASCEACKAFFKRTIQGNIEYSCPASNECEITKRRRKACQACRFTKCLKVGMLKEGTCSSNIIVSHLLVAEPEKLFAMPDPLQPDTAQRTLTTLCDLADRELVVIIGWAKHIPG</sequence>
<evidence type="ECO:0000256" key="2">
    <source>
        <dbReference type="ARBA" id="ARBA00022771"/>
    </source>
</evidence>
<name>A0ABV0MFJ3_9TELE</name>
<dbReference type="Pfam" id="PF00105">
    <property type="entry name" value="zf-C4"/>
    <property type="match status" value="1"/>
</dbReference>
<evidence type="ECO:0000256" key="9">
    <source>
        <dbReference type="SAM" id="MobiDB-lite"/>
    </source>
</evidence>
<keyword evidence="6" id="KW-0804">Transcription</keyword>
<evidence type="ECO:0000256" key="3">
    <source>
        <dbReference type="ARBA" id="ARBA00022833"/>
    </source>
</evidence>
<accession>A0ABV0MFJ3</accession>
<dbReference type="InterPro" id="IPR050200">
    <property type="entry name" value="Nuclear_hormone_rcpt_NR3"/>
</dbReference>
<evidence type="ECO:0000259" key="11">
    <source>
        <dbReference type="PROSITE" id="PS51843"/>
    </source>
</evidence>
<keyword evidence="7" id="KW-0675">Receptor</keyword>
<dbReference type="InterPro" id="IPR001628">
    <property type="entry name" value="Znf_hrmn_rcpt"/>
</dbReference>
<evidence type="ECO:0000256" key="8">
    <source>
        <dbReference type="ARBA" id="ARBA00023242"/>
    </source>
</evidence>
<organism evidence="12 13">
    <name type="scientific">Goodea atripinnis</name>
    <dbReference type="NCBI Taxonomy" id="208336"/>
    <lineage>
        <taxon>Eukaryota</taxon>
        <taxon>Metazoa</taxon>
        <taxon>Chordata</taxon>
        <taxon>Craniata</taxon>
        <taxon>Vertebrata</taxon>
        <taxon>Euteleostomi</taxon>
        <taxon>Actinopterygii</taxon>
        <taxon>Neopterygii</taxon>
        <taxon>Teleostei</taxon>
        <taxon>Neoteleostei</taxon>
        <taxon>Acanthomorphata</taxon>
        <taxon>Ovalentaria</taxon>
        <taxon>Atherinomorphae</taxon>
        <taxon>Cyprinodontiformes</taxon>
        <taxon>Goodeidae</taxon>
        <taxon>Goodea</taxon>
    </lineage>
</organism>
<dbReference type="InterPro" id="IPR035500">
    <property type="entry name" value="NHR-like_dom_sf"/>
</dbReference>
<keyword evidence="5" id="KW-0238">DNA-binding</keyword>
<dbReference type="InterPro" id="IPR000536">
    <property type="entry name" value="Nucl_hrmn_rcpt_lig-bd"/>
</dbReference>
<feature type="compositionally biased region" description="Basic and acidic residues" evidence="9">
    <location>
        <begin position="1"/>
        <end position="12"/>
    </location>
</feature>
<comment type="caution">
    <text evidence="12">The sequence shown here is derived from an EMBL/GenBank/DDBJ whole genome shotgun (WGS) entry which is preliminary data.</text>
</comment>
<feature type="domain" description="Nuclear receptor" evidence="10">
    <location>
        <begin position="94"/>
        <end position="169"/>
    </location>
</feature>
<evidence type="ECO:0000313" key="13">
    <source>
        <dbReference type="Proteomes" id="UP001476798"/>
    </source>
</evidence>
<keyword evidence="3" id="KW-0862">Zinc</keyword>
<evidence type="ECO:0000313" key="12">
    <source>
        <dbReference type="EMBL" id="MEQ2157868.1"/>
    </source>
</evidence>
<dbReference type="PROSITE" id="PS00031">
    <property type="entry name" value="NUCLEAR_REC_DBD_1"/>
    <property type="match status" value="1"/>
</dbReference>
<dbReference type="InterPro" id="IPR013088">
    <property type="entry name" value="Znf_NHR/GATA"/>
</dbReference>
<dbReference type="PROSITE" id="PS51030">
    <property type="entry name" value="NUCLEAR_REC_DBD_2"/>
    <property type="match status" value="1"/>
</dbReference>
<feature type="region of interest" description="Disordered" evidence="9">
    <location>
        <begin position="1"/>
        <end position="51"/>
    </location>
</feature>
<proteinExistence type="predicted"/>
<evidence type="ECO:0000256" key="7">
    <source>
        <dbReference type="ARBA" id="ARBA00023170"/>
    </source>
</evidence>
<reference evidence="12 13" key="1">
    <citation type="submission" date="2021-06" db="EMBL/GenBank/DDBJ databases">
        <authorList>
            <person name="Palmer J.M."/>
        </authorList>
    </citation>
    <scope>NUCLEOTIDE SEQUENCE [LARGE SCALE GENOMIC DNA]</scope>
    <source>
        <strain evidence="12 13">GA_2019</strain>
        <tissue evidence="12">Muscle</tissue>
    </source>
</reference>
<feature type="domain" description="NR LBD" evidence="11">
    <location>
        <begin position="169"/>
        <end position="224"/>
    </location>
</feature>
<dbReference type="Gene3D" id="3.30.50.10">
    <property type="entry name" value="Erythroid Transcription Factor GATA-1, subunit A"/>
    <property type="match status" value="1"/>
</dbReference>
<protein>
    <submittedName>
        <fullName evidence="12">Uncharacterized protein</fullName>
    </submittedName>
</protein>
<keyword evidence="4" id="KW-0805">Transcription regulation</keyword>
<dbReference type="SUPFAM" id="SSF57716">
    <property type="entry name" value="Glucocorticoid receptor-like (DNA-binding domain)"/>
    <property type="match status" value="1"/>
</dbReference>
<feature type="compositionally biased region" description="Low complexity" evidence="9">
    <location>
        <begin position="29"/>
        <end position="38"/>
    </location>
</feature>
<dbReference type="PANTHER" id="PTHR48092">
    <property type="entry name" value="KNIRPS-RELATED PROTEIN-RELATED"/>
    <property type="match status" value="1"/>
</dbReference>
<keyword evidence="13" id="KW-1185">Reference proteome</keyword>
<keyword evidence="1" id="KW-0479">Metal-binding</keyword>
<dbReference type="PROSITE" id="PS51843">
    <property type="entry name" value="NR_LBD"/>
    <property type="match status" value="1"/>
</dbReference>
<evidence type="ECO:0000256" key="4">
    <source>
        <dbReference type="ARBA" id="ARBA00023015"/>
    </source>
</evidence>
<keyword evidence="2" id="KW-0863">Zinc-finger</keyword>